<dbReference type="GO" id="GO:0005829">
    <property type="term" value="C:cytosol"/>
    <property type="evidence" value="ECO:0007669"/>
    <property type="project" value="TreeGrafter"/>
</dbReference>
<dbReference type="PATRIC" id="fig|795359.3.peg.1017"/>
<evidence type="ECO:0000256" key="1">
    <source>
        <dbReference type="ARBA" id="ARBA00010699"/>
    </source>
</evidence>
<dbReference type="InterPro" id="IPR011034">
    <property type="entry name" value="Formyl_transferase-like_C_sf"/>
</dbReference>
<dbReference type="NCBIfam" id="TIGR00460">
    <property type="entry name" value="fmt"/>
    <property type="match status" value="1"/>
</dbReference>
<dbReference type="SUPFAM" id="SSF50486">
    <property type="entry name" value="FMT C-terminal domain-like"/>
    <property type="match status" value="1"/>
</dbReference>
<dbReference type="Proteomes" id="UP000006583">
    <property type="component" value="Chromosome"/>
</dbReference>
<dbReference type="FunFam" id="3.40.50.12230:FF:000001">
    <property type="entry name" value="Methionyl-tRNA formyltransferase"/>
    <property type="match status" value="1"/>
</dbReference>
<dbReference type="InterPro" id="IPR036477">
    <property type="entry name" value="Formyl_transf_N_sf"/>
</dbReference>
<keyword evidence="9" id="KW-1185">Reference proteome</keyword>
<feature type="domain" description="Formyl transferase N-terminal" evidence="6">
    <location>
        <begin position="5"/>
        <end position="182"/>
    </location>
</feature>
<dbReference type="PROSITE" id="PS00373">
    <property type="entry name" value="GART"/>
    <property type="match status" value="1"/>
</dbReference>
<dbReference type="eggNOG" id="COG0223">
    <property type="taxonomic scope" value="Bacteria"/>
</dbReference>
<name>F8C5W0_THEGP</name>
<evidence type="ECO:0000313" key="9">
    <source>
        <dbReference type="Proteomes" id="UP000006583"/>
    </source>
</evidence>
<dbReference type="OrthoDB" id="9802815at2"/>
<reference evidence="8 9" key="1">
    <citation type="journal article" date="2013" name="Genome Announc.">
        <title>Complete genome sequence of the hyperthermophilic sulfate-reducing bacterium Thermodesulfobacterium geofontis OPF15T.</title>
        <authorList>
            <person name="Elkins J.G."/>
            <person name="Hamilton-Brehm S.D."/>
            <person name="Lucas S."/>
            <person name="Han J."/>
            <person name="Lapidus A."/>
            <person name="Cheng J.F."/>
            <person name="Goodwin L.A."/>
            <person name="Pitluck S."/>
            <person name="Peters L."/>
            <person name="Mikhailova N."/>
            <person name="Davenport K.W."/>
            <person name="Detter J.C."/>
            <person name="Han C.S."/>
            <person name="Tapia R."/>
            <person name="Land M.L."/>
            <person name="Hauser L."/>
            <person name="Kyrpides N.C."/>
            <person name="Ivanova N.N."/>
            <person name="Pagani I."/>
            <person name="Bruce D."/>
            <person name="Woyke T."/>
            <person name="Cottingham R.W."/>
        </authorList>
    </citation>
    <scope>NUCLEOTIDE SEQUENCE [LARGE SCALE GENOMIC DNA]</scope>
    <source>
        <strain evidence="8 9">OPF15</strain>
    </source>
</reference>
<comment type="catalytic activity">
    <reaction evidence="5">
        <text>L-methionyl-tRNA(fMet) + (6R)-10-formyltetrahydrofolate = N-formyl-L-methionyl-tRNA(fMet) + (6S)-5,6,7,8-tetrahydrofolate + H(+)</text>
        <dbReference type="Rhea" id="RHEA:24380"/>
        <dbReference type="Rhea" id="RHEA-COMP:9952"/>
        <dbReference type="Rhea" id="RHEA-COMP:9953"/>
        <dbReference type="ChEBI" id="CHEBI:15378"/>
        <dbReference type="ChEBI" id="CHEBI:57453"/>
        <dbReference type="ChEBI" id="CHEBI:78530"/>
        <dbReference type="ChEBI" id="CHEBI:78844"/>
        <dbReference type="ChEBI" id="CHEBI:195366"/>
        <dbReference type="EC" id="2.1.2.9"/>
    </reaction>
</comment>
<dbReference type="EMBL" id="CP002829">
    <property type="protein sequence ID" value="AEH23101.1"/>
    <property type="molecule type" value="Genomic_DNA"/>
</dbReference>
<sequence length="311" mass="34788">MKKYRIIFFGSPEFAIPSLEALYEKEEVIAVVTQPDKPKGRGLKPSPSPVKAWASSKGLKVLEPIRLKDPQFIQILKDLSPDLIVVCAYGKIIPKEILEIPKFGCWNIHASLLPKYRGASPINWAILEGEKETGITIMLMDEGLDTGPILLQKKIPISENDDANSLSQKLAQLGKETILSAIELHKKGELKIIPQPEEGISYAPILKKEDGFFTFEEPAEKIEKKIKAFLPWPSAFTYYKNKLLKVFSAKAVPLKHEEKPGTILDINKDGILVATSKDAILLKEVQLEGKKKISAYEFACGQRLKKGVLWE</sequence>
<dbReference type="CDD" id="cd08646">
    <property type="entry name" value="FMT_core_Met-tRNA-FMT_N"/>
    <property type="match status" value="1"/>
</dbReference>
<evidence type="ECO:0000256" key="4">
    <source>
        <dbReference type="ARBA" id="ARBA00022917"/>
    </source>
</evidence>
<evidence type="ECO:0000256" key="3">
    <source>
        <dbReference type="ARBA" id="ARBA00022679"/>
    </source>
</evidence>
<dbReference type="InterPro" id="IPR001555">
    <property type="entry name" value="GART_AS"/>
</dbReference>
<dbReference type="Gene3D" id="3.40.50.12230">
    <property type="match status" value="1"/>
</dbReference>
<dbReference type="HAMAP" id="MF_00182">
    <property type="entry name" value="Formyl_trans"/>
    <property type="match status" value="1"/>
</dbReference>
<keyword evidence="3 5" id="KW-0808">Transferase</keyword>
<dbReference type="InterPro" id="IPR002376">
    <property type="entry name" value="Formyl_transf_N"/>
</dbReference>
<feature type="binding site" evidence="5">
    <location>
        <begin position="111"/>
        <end position="114"/>
    </location>
    <ligand>
        <name>(6S)-5,6,7,8-tetrahydrofolate</name>
        <dbReference type="ChEBI" id="CHEBI:57453"/>
    </ligand>
</feature>
<evidence type="ECO:0000259" key="6">
    <source>
        <dbReference type="Pfam" id="PF00551"/>
    </source>
</evidence>
<feature type="domain" description="Formyl transferase C-terminal" evidence="7">
    <location>
        <begin position="206"/>
        <end position="302"/>
    </location>
</feature>
<dbReference type="Pfam" id="PF02911">
    <property type="entry name" value="Formyl_trans_C"/>
    <property type="match status" value="1"/>
</dbReference>
<dbReference type="STRING" id="795359.TOPB45_1007"/>
<accession>F8C5W0</accession>
<dbReference type="PANTHER" id="PTHR11138">
    <property type="entry name" value="METHIONYL-TRNA FORMYLTRANSFERASE"/>
    <property type="match status" value="1"/>
</dbReference>
<dbReference type="CDD" id="cd08704">
    <property type="entry name" value="Met_tRNA_FMT_C"/>
    <property type="match status" value="1"/>
</dbReference>
<dbReference type="EC" id="2.1.2.9" evidence="2 5"/>
<evidence type="ECO:0000256" key="5">
    <source>
        <dbReference type="HAMAP-Rule" id="MF_00182"/>
    </source>
</evidence>
<dbReference type="Pfam" id="PF00551">
    <property type="entry name" value="Formyl_trans_N"/>
    <property type="match status" value="1"/>
</dbReference>
<evidence type="ECO:0000259" key="7">
    <source>
        <dbReference type="Pfam" id="PF02911"/>
    </source>
</evidence>
<dbReference type="KEGG" id="top:TOPB45_1007"/>
<gene>
    <name evidence="5" type="primary">fmt</name>
    <name evidence="8" type="ordered locus">TOPB45_1007</name>
</gene>
<dbReference type="PANTHER" id="PTHR11138:SF5">
    <property type="entry name" value="METHIONYL-TRNA FORMYLTRANSFERASE, MITOCHONDRIAL"/>
    <property type="match status" value="1"/>
</dbReference>
<evidence type="ECO:0000256" key="2">
    <source>
        <dbReference type="ARBA" id="ARBA00012261"/>
    </source>
</evidence>
<proteinExistence type="inferred from homology"/>
<dbReference type="RefSeq" id="WP_013909799.1">
    <property type="nucleotide sequence ID" value="NC_015682.1"/>
</dbReference>
<protein>
    <recommendedName>
        <fullName evidence="2 5">Methionyl-tRNA formyltransferase</fullName>
        <ecNumber evidence="2 5">2.1.2.9</ecNumber>
    </recommendedName>
</protein>
<keyword evidence="4 5" id="KW-0648">Protein biosynthesis</keyword>
<dbReference type="InterPro" id="IPR044135">
    <property type="entry name" value="Met-tRNA-FMT_C"/>
</dbReference>
<dbReference type="AlphaFoldDB" id="F8C5W0"/>
<organism evidence="8 9">
    <name type="scientific">Thermodesulfobacterium geofontis (strain OPF15)</name>
    <dbReference type="NCBI Taxonomy" id="795359"/>
    <lineage>
        <taxon>Bacteria</taxon>
        <taxon>Pseudomonadati</taxon>
        <taxon>Thermodesulfobacteriota</taxon>
        <taxon>Thermodesulfobacteria</taxon>
        <taxon>Thermodesulfobacteriales</taxon>
        <taxon>Thermodesulfobacteriaceae</taxon>
        <taxon>Thermodesulfobacterium</taxon>
    </lineage>
</organism>
<comment type="function">
    <text evidence="5">Attaches a formyl group to the free amino group of methionyl-tRNA(fMet). The formyl group appears to play a dual role in the initiator identity of N-formylmethionyl-tRNA by promoting its recognition by IF2 and preventing the misappropriation of this tRNA by the elongation apparatus.</text>
</comment>
<dbReference type="HOGENOM" id="CLU_033347_1_1_0"/>
<dbReference type="InterPro" id="IPR041711">
    <property type="entry name" value="Met-tRNA-FMT_N"/>
</dbReference>
<comment type="similarity">
    <text evidence="1 5">Belongs to the Fmt family.</text>
</comment>
<dbReference type="InterPro" id="IPR005794">
    <property type="entry name" value="Fmt"/>
</dbReference>
<dbReference type="GO" id="GO:0004479">
    <property type="term" value="F:methionyl-tRNA formyltransferase activity"/>
    <property type="evidence" value="ECO:0007669"/>
    <property type="project" value="UniProtKB-UniRule"/>
</dbReference>
<dbReference type="InterPro" id="IPR005793">
    <property type="entry name" value="Formyl_trans_C"/>
</dbReference>
<evidence type="ECO:0000313" key="8">
    <source>
        <dbReference type="EMBL" id="AEH23101.1"/>
    </source>
</evidence>
<dbReference type="SUPFAM" id="SSF53328">
    <property type="entry name" value="Formyltransferase"/>
    <property type="match status" value="1"/>
</dbReference>